<dbReference type="EMBL" id="RDQH01000330">
    <property type="protein sequence ID" value="RXI01554.1"/>
    <property type="molecule type" value="Genomic_DNA"/>
</dbReference>
<reference evidence="1 2" key="1">
    <citation type="submission" date="2018-10" db="EMBL/GenBank/DDBJ databases">
        <title>A high-quality apple genome assembly.</title>
        <authorList>
            <person name="Hu J."/>
        </authorList>
    </citation>
    <scope>NUCLEOTIDE SEQUENCE [LARGE SCALE GENOMIC DNA]</scope>
    <source>
        <strain evidence="2">cv. HFTH1</strain>
        <tissue evidence="1">Young leaf</tissue>
    </source>
</reference>
<sequence length="155" mass="16974">MVILIQFQTCEVATPKRAATPGPAAPAPPPTTFFSPHQLVNQNSPYDPCSTHCCLHWCPLCHEHREMRDNPKDVGFTAAALLLTAVSGDCWSLGEGSQQPLKANCRVHSKCCRVQEVMDFLMSSESELRVLQVGNDVTRGCVFGAKEAKDDTFVV</sequence>
<gene>
    <name evidence="1" type="ORF">DVH24_014903</name>
</gene>
<dbReference type="Proteomes" id="UP000290289">
    <property type="component" value="Chromosome 4"/>
</dbReference>
<protein>
    <submittedName>
        <fullName evidence="1">Uncharacterized protein</fullName>
    </submittedName>
</protein>
<evidence type="ECO:0000313" key="2">
    <source>
        <dbReference type="Proteomes" id="UP000290289"/>
    </source>
</evidence>
<accession>A0A498K5L7</accession>
<dbReference type="AlphaFoldDB" id="A0A498K5L7"/>
<comment type="caution">
    <text evidence="1">The sequence shown here is derived from an EMBL/GenBank/DDBJ whole genome shotgun (WGS) entry which is preliminary data.</text>
</comment>
<name>A0A498K5L7_MALDO</name>
<evidence type="ECO:0000313" key="1">
    <source>
        <dbReference type="EMBL" id="RXI01554.1"/>
    </source>
</evidence>
<organism evidence="1 2">
    <name type="scientific">Malus domestica</name>
    <name type="common">Apple</name>
    <name type="synonym">Pyrus malus</name>
    <dbReference type="NCBI Taxonomy" id="3750"/>
    <lineage>
        <taxon>Eukaryota</taxon>
        <taxon>Viridiplantae</taxon>
        <taxon>Streptophyta</taxon>
        <taxon>Embryophyta</taxon>
        <taxon>Tracheophyta</taxon>
        <taxon>Spermatophyta</taxon>
        <taxon>Magnoliopsida</taxon>
        <taxon>eudicotyledons</taxon>
        <taxon>Gunneridae</taxon>
        <taxon>Pentapetalae</taxon>
        <taxon>rosids</taxon>
        <taxon>fabids</taxon>
        <taxon>Rosales</taxon>
        <taxon>Rosaceae</taxon>
        <taxon>Amygdaloideae</taxon>
        <taxon>Maleae</taxon>
        <taxon>Malus</taxon>
    </lineage>
</organism>
<proteinExistence type="predicted"/>
<keyword evidence="2" id="KW-1185">Reference proteome</keyword>